<dbReference type="InterPro" id="IPR055236">
    <property type="entry name" value="EVH1_PP4R3"/>
</dbReference>
<dbReference type="EMBL" id="CAJOBG010001522">
    <property type="protein sequence ID" value="CAF3936618.1"/>
    <property type="molecule type" value="Genomic_DNA"/>
</dbReference>
<gene>
    <name evidence="7" type="ORF">OVN521_LOCUS11445</name>
</gene>
<dbReference type="GO" id="GO:0030289">
    <property type="term" value="C:protein phosphatase 4 complex"/>
    <property type="evidence" value="ECO:0007669"/>
    <property type="project" value="TreeGrafter"/>
</dbReference>
<evidence type="ECO:0000256" key="3">
    <source>
        <dbReference type="ARBA" id="ARBA00023242"/>
    </source>
</evidence>
<evidence type="ECO:0000256" key="2">
    <source>
        <dbReference type="ARBA" id="ARBA00008809"/>
    </source>
</evidence>
<dbReference type="Pfam" id="PF04802">
    <property type="entry name" value="PP4R3"/>
    <property type="match status" value="2"/>
</dbReference>
<dbReference type="AlphaFoldDB" id="A0A819JXF6"/>
<evidence type="ECO:0000259" key="5">
    <source>
        <dbReference type="Pfam" id="PF04802"/>
    </source>
</evidence>
<dbReference type="Pfam" id="PF22972">
    <property type="entry name" value="EVH1_PP4R3"/>
    <property type="match status" value="1"/>
</dbReference>
<comment type="caution">
    <text evidence="7">The sequence shown here is derived from an EMBL/GenBank/DDBJ whole genome shotgun (WGS) entry which is preliminary data.</text>
</comment>
<dbReference type="InterPro" id="IPR011993">
    <property type="entry name" value="PH-like_dom_sf"/>
</dbReference>
<evidence type="ECO:0000313" key="7">
    <source>
        <dbReference type="EMBL" id="CAF3936618.1"/>
    </source>
</evidence>
<name>A0A819JXF6_9BILA</name>
<dbReference type="PANTHER" id="PTHR23318:SF0">
    <property type="entry name" value="SERINE_THREONINE-PROTEIN PHOSPHATASE 4 REGULATORY SUBUNIT 3"/>
    <property type="match status" value="1"/>
</dbReference>
<dbReference type="InterPro" id="IPR051137">
    <property type="entry name" value="PP4R3-like"/>
</dbReference>
<dbReference type="GO" id="GO:0005654">
    <property type="term" value="C:nucleoplasm"/>
    <property type="evidence" value="ECO:0007669"/>
    <property type="project" value="TreeGrafter"/>
</dbReference>
<comment type="similarity">
    <text evidence="2">Belongs to the SMEK family.</text>
</comment>
<evidence type="ECO:0008006" key="9">
    <source>
        <dbReference type="Google" id="ProtNLM"/>
    </source>
</evidence>
<feature type="domain" description="Serine/threonine-protein phosphatase 4 regulatory subunit 3-like central" evidence="5">
    <location>
        <begin position="178"/>
        <end position="568"/>
    </location>
</feature>
<reference evidence="7" key="1">
    <citation type="submission" date="2021-02" db="EMBL/GenBank/DDBJ databases">
        <authorList>
            <person name="Nowell W R."/>
        </authorList>
    </citation>
    <scope>NUCLEOTIDE SEQUENCE</scope>
</reference>
<feature type="compositionally biased region" description="Polar residues" evidence="4">
    <location>
        <begin position="907"/>
        <end position="922"/>
    </location>
</feature>
<feature type="compositionally biased region" description="Polar residues" evidence="4">
    <location>
        <begin position="766"/>
        <end position="780"/>
    </location>
</feature>
<dbReference type="GO" id="GO:0072542">
    <property type="term" value="F:protein phosphatase activator activity"/>
    <property type="evidence" value="ECO:0007669"/>
    <property type="project" value="TreeGrafter"/>
</dbReference>
<protein>
    <recommendedName>
        <fullName evidence="9">Serine/threonine-protein phosphatase 4 regulatory subunit 3-like central domain-containing protein</fullName>
    </recommendedName>
</protein>
<keyword evidence="3" id="KW-0539">Nucleus</keyword>
<evidence type="ECO:0000313" key="8">
    <source>
        <dbReference type="Proteomes" id="UP000663866"/>
    </source>
</evidence>
<keyword evidence="8" id="KW-1185">Reference proteome</keyword>
<dbReference type="GO" id="GO:0006974">
    <property type="term" value="P:DNA damage response"/>
    <property type="evidence" value="ECO:0007669"/>
    <property type="project" value="TreeGrafter"/>
</dbReference>
<accession>A0A819JXF6</accession>
<evidence type="ECO:0000256" key="4">
    <source>
        <dbReference type="SAM" id="MobiDB-lite"/>
    </source>
</evidence>
<feature type="domain" description="PP4R3 EVH1-like" evidence="6">
    <location>
        <begin position="14"/>
        <end position="112"/>
    </location>
</feature>
<feature type="region of interest" description="Disordered" evidence="4">
    <location>
        <begin position="753"/>
        <end position="983"/>
    </location>
</feature>
<proteinExistence type="inferred from homology"/>
<organism evidence="7 8">
    <name type="scientific">Rotaria magnacalcarata</name>
    <dbReference type="NCBI Taxonomy" id="392030"/>
    <lineage>
        <taxon>Eukaryota</taxon>
        <taxon>Metazoa</taxon>
        <taxon>Spiralia</taxon>
        <taxon>Gnathifera</taxon>
        <taxon>Rotifera</taxon>
        <taxon>Eurotatoria</taxon>
        <taxon>Bdelloidea</taxon>
        <taxon>Philodinida</taxon>
        <taxon>Philodinidae</taxon>
        <taxon>Rotaria</taxon>
    </lineage>
</organism>
<dbReference type="InterPro" id="IPR006887">
    <property type="entry name" value="P4R3-like_central_dom"/>
</dbReference>
<dbReference type="Proteomes" id="UP000663866">
    <property type="component" value="Unassembled WGS sequence"/>
</dbReference>
<dbReference type="SUPFAM" id="SSF50729">
    <property type="entry name" value="PH domain-like"/>
    <property type="match status" value="1"/>
</dbReference>
<feature type="domain" description="Serine/threonine-protein phosphatase 4 regulatory subunit 3-like central" evidence="5">
    <location>
        <begin position="587"/>
        <end position="680"/>
    </location>
</feature>
<sequence length="983" mass="112576">MISPSTTTLPPNNRSRVKLYTLNEERQWDDRGTGFVACTTPTAPNTTHALIVKSEVDGSTLLDSKILLNTKYQKQQETLIVWSEGDKHDLALSFQEKAGCDDIWENICDVQGKDSSPFLTTANSLTSDSNGSTAYDSDDECVGESNDNYLPPTIILPPVDLSHLHDICDLFSPDKVRDASRRDLLARAIESGNYIRKLIDLFHICEDLENLESLHQLYEIIRSMFYLNKSSLFQLLFSEEYILDVIGCLEYDSQLNYHEKRNHREFLDTKATFREVIPIINQELLSKIHQTYRVQYIQDAILPAPSLFEENLLSTMNSFLFFNKVDIVTLLYEDPKFLSQLFSTLKDENLSDEKRKDLMLFLKEFCVFSQTLQQQNRDNFFQALATHGILNVIQVMLSLDDVTTKQAALDVFASIVECNPSTVREYMLQETQSTQDDDELLLNLVISEIQSDPDPELSGALNLMNYLKLLIDPENMMAVVISEKTEFLSFFYFRSMSVLLAPLMANTSDLRLTRDDFHIGQLQNLILDFVTFCIEHHTYHMRNFLNKKDLLRRVLVLLKSKHQFLQLSNKKKQVFCEDLHECCSFACLGALRFLRKIVGLKDEQYNLAIVRNNYFAPIVDSFKANKRRYNLLNSALIELFEFIRHEDVKILINYFVENFYSEFESVNYVKTFHDLKIRYEAHRDRRERMLSDSSPIGSSRLHDNLNNSHLLPMQHFNRTQRHRKDDRDLDAEEENWFNDDGDENRISLVNRSTVYNGGSDDEDSQPETSGTTSAISTNEPIRSHHFRADHDEDGMVMTTAGKKTRASRSQYNKPVISIHIRRSPISSVGQLPPSSSTSAENDPPAALRVDVPSTTTNGSSSSSSPRSNEPTSTYAMSPGLSNIADQYNDDENEQEEDIEKDVFIKSNELNTNGNNSDSCSSTTRKRKIEHDDDDEDDDDDNNNDNDDHVSSSVPNDDNASLLHDNNNTEQNKVFKRSNDGSTK</sequence>
<feature type="region of interest" description="Disordered" evidence="4">
    <location>
        <begin position="688"/>
        <end position="727"/>
    </location>
</feature>
<feature type="compositionally biased region" description="Low complexity" evidence="4">
    <location>
        <begin position="814"/>
        <end position="828"/>
    </location>
</feature>
<comment type="subcellular location">
    <subcellularLocation>
        <location evidence="1">Nucleus</location>
    </subcellularLocation>
</comment>
<dbReference type="PANTHER" id="PTHR23318">
    <property type="entry name" value="ATP SYNTHASE GAMMA-RELATED"/>
    <property type="match status" value="1"/>
</dbReference>
<evidence type="ECO:0000259" key="6">
    <source>
        <dbReference type="Pfam" id="PF22972"/>
    </source>
</evidence>
<dbReference type="Gene3D" id="2.30.29.30">
    <property type="entry name" value="Pleckstrin-homology domain (PH domain)/Phosphotyrosine-binding domain (PTB)"/>
    <property type="match status" value="1"/>
</dbReference>
<feature type="compositionally biased region" description="Acidic residues" evidence="4">
    <location>
        <begin position="887"/>
        <end position="899"/>
    </location>
</feature>
<evidence type="ECO:0000256" key="1">
    <source>
        <dbReference type="ARBA" id="ARBA00004123"/>
    </source>
</evidence>
<feature type="compositionally biased region" description="Acidic residues" evidence="4">
    <location>
        <begin position="931"/>
        <end position="944"/>
    </location>
</feature>
<feature type="compositionally biased region" description="Low complexity" evidence="4">
    <location>
        <begin position="852"/>
        <end position="873"/>
    </location>
</feature>